<evidence type="ECO:0000256" key="1">
    <source>
        <dbReference type="SAM" id="MobiDB-lite"/>
    </source>
</evidence>
<evidence type="ECO:0000313" key="3">
    <source>
        <dbReference type="Proteomes" id="UP000288216"/>
    </source>
</evidence>
<evidence type="ECO:0000313" key="2">
    <source>
        <dbReference type="EMBL" id="GCB85269.1"/>
    </source>
</evidence>
<accession>A0A401QIS6</accession>
<reference evidence="2 3" key="1">
    <citation type="journal article" date="2018" name="Nat. Ecol. Evol.">
        <title>Shark genomes provide insights into elasmobranch evolution and the origin of vertebrates.</title>
        <authorList>
            <person name="Hara Y"/>
            <person name="Yamaguchi K"/>
            <person name="Onimaru K"/>
            <person name="Kadota M"/>
            <person name="Koyanagi M"/>
            <person name="Keeley SD"/>
            <person name="Tatsumi K"/>
            <person name="Tanaka K"/>
            <person name="Motone F"/>
            <person name="Kageyama Y"/>
            <person name="Nozu R"/>
            <person name="Adachi N"/>
            <person name="Nishimura O"/>
            <person name="Nakagawa R"/>
            <person name="Tanegashima C"/>
            <person name="Kiyatake I"/>
            <person name="Matsumoto R"/>
            <person name="Murakumo K"/>
            <person name="Nishida K"/>
            <person name="Terakita A"/>
            <person name="Kuratani S"/>
            <person name="Sato K"/>
            <person name="Hyodo S Kuraku.S."/>
        </authorList>
    </citation>
    <scope>NUCLEOTIDE SEQUENCE [LARGE SCALE GENOMIC DNA]</scope>
</reference>
<feature type="region of interest" description="Disordered" evidence="1">
    <location>
        <begin position="26"/>
        <end position="49"/>
    </location>
</feature>
<organism evidence="2 3">
    <name type="scientific">Scyliorhinus torazame</name>
    <name type="common">Cloudy catshark</name>
    <name type="synonym">Catulus torazame</name>
    <dbReference type="NCBI Taxonomy" id="75743"/>
    <lineage>
        <taxon>Eukaryota</taxon>
        <taxon>Metazoa</taxon>
        <taxon>Chordata</taxon>
        <taxon>Craniata</taxon>
        <taxon>Vertebrata</taxon>
        <taxon>Chondrichthyes</taxon>
        <taxon>Elasmobranchii</taxon>
        <taxon>Galeomorphii</taxon>
        <taxon>Galeoidea</taxon>
        <taxon>Carcharhiniformes</taxon>
        <taxon>Scyliorhinidae</taxon>
        <taxon>Scyliorhinus</taxon>
    </lineage>
</organism>
<comment type="caution">
    <text evidence="2">The sequence shown here is derived from an EMBL/GenBank/DDBJ whole genome shotgun (WGS) entry which is preliminary data.</text>
</comment>
<name>A0A401QIS6_SCYTO</name>
<dbReference type="Proteomes" id="UP000288216">
    <property type="component" value="Unassembled WGS sequence"/>
</dbReference>
<dbReference type="AlphaFoldDB" id="A0A401QIS6"/>
<sequence length="79" mass="9804">MKGKFEDEKERLIAEQTDVINHKLAEGERYSSEGFQEDQKRNEEESKYYKQEREKEESRGFWDHFRHFISWLGRLFLSW</sequence>
<gene>
    <name evidence="2" type="ORF">scyTo_0025911</name>
</gene>
<proteinExistence type="predicted"/>
<keyword evidence="3" id="KW-1185">Reference proteome</keyword>
<dbReference type="EMBL" id="BFAA01140107">
    <property type="protein sequence ID" value="GCB85269.1"/>
    <property type="molecule type" value="Genomic_DNA"/>
</dbReference>
<protein>
    <submittedName>
        <fullName evidence="2">Uncharacterized protein</fullName>
    </submittedName>
</protein>